<dbReference type="GO" id="GO:0005576">
    <property type="term" value="C:extracellular region"/>
    <property type="evidence" value="ECO:0007669"/>
    <property type="project" value="InterPro"/>
</dbReference>
<dbReference type="CDD" id="cd05380">
    <property type="entry name" value="CAP_euk"/>
    <property type="match status" value="1"/>
</dbReference>
<dbReference type="SUPFAM" id="SSF55797">
    <property type="entry name" value="PR-1-like"/>
    <property type="match status" value="1"/>
</dbReference>
<dbReference type="RefSeq" id="XP_047741253.1">
    <property type="nucleotide sequence ID" value="XM_047885297.1"/>
</dbReference>
<evidence type="ECO:0000313" key="4">
    <source>
        <dbReference type="RefSeq" id="XP_047741253.1"/>
    </source>
</evidence>
<dbReference type="InterPro" id="IPR018244">
    <property type="entry name" value="Allrgn_V5/Tpx1_CS"/>
</dbReference>
<dbReference type="Gene3D" id="3.40.33.10">
    <property type="entry name" value="CAP"/>
    <property type="match status" value="1"/>
</dbReference>
<evidence type="ECO:0000313" key="3">
    <source>
        <dbReference type="Proteomes" id="UP000694843"/>
    </source>
</evidence>
<evidence type="ECO:0000259" key="2">
    <source>
        <dbReference type="SMART" id="SM00198"/>
    </source>
</evidence>
<dbReference type="KEGG" id="hazt:108664858"/>
<dbReference type="SMART" id="SM00198">
    <property type="entry name" value="SCP"/>
    <property type="match status" value="1"/>
</dbReference>
<protein>
    <submittedName>
        <fullName evidence="4">Venom allergen 5</fullName>
    </submittedName>
</protein>
<dbReference type="OMA" id="PMSHREN"/>
<keyword evidence="3" id="KW-1185">Reference proteome</keyword>
<dbReference type="Pfam" id="PF00188">
    <property type="entry name" value="CAP"/>
    <property type="match status" value="1"/>
</dbReference>
<dbReference type="OrthoDB" id="414826at2759"/>
<feature type="domain" description="SCP" evidence="2">
    <location>
        <begin position="48"/>
        <end position="225"/>
    </location>
</feature>
<accession>A0A979FVI6</accession>
<reference evidence="4" key="1">
    <citation type="submission" date="2025-08" db="UniProtKB">
        <authorList>
            <consortium name="RefSeq"/>
        </authorList>
    </citation>
    <scope>IDENTIFICATION</scope>
    <source>
        <tissue evidence="4">Whole organism</tissue>
    </source>
</reference>
<dbReference type="InterPro" id="IPR002413">
    <property type="entry name" value="V5_allergen-like"/>
</dbReference>
<proteinExistence type="predicted"/>
<dbReference type="PROSITE" id="PS01009">
    <property type="entry name" value="CRISP_1"/>
    <property type="match status" value="1"/>
</dbReference>
<gene>
    <name evidence="4" type="primary">LOC108664858</name>
</gene>
<dbReference type="GeneID" id="108664858"/>
<dbReference type="Proteomes" id="UP000694843">
    <property type="component" value="Unplaced"/>
</dbReference>
<feature type="region of interest" description="Disordered" evidence="1">
    <location>
        <begin position="63"/>
        <end position="83"/>
    </location>
</feature>
<evidence type="ECO:0000256" key="1">
    <source>
        <dbReference type="SAM" id="MobiDB-lite"/>
    </source>
</evidence>
<dbReference type="InterPro" id="IPR014044">
    <property type="entry name" value="CAP_dom"/>
</dbReference>
<dbReference type="InterPro" id="IPR035940">
    <property type="entry name" value="CAP_sf"/>
</dbReference>
<dbReference type="InterPro" id="IPR001283">
    <property type="entry name" value="CRISP-related"/>
</dbReference>
<name>A0A979FVI6_HYAAZ</name>
<organism evidence="3 4">
    <name type="scientific">Hyalella azteca</name>
    <name type="common">Amphipod</name>
    <dbReference type="NCBI Taxonomy" id="294128"/>
    <lineage>
        <taxon>Eukaryota</taxon>
        <taxon>Metazoa</taxon>
        <taxon>Ecdysozoa</taxon>
        <taxon>Arthropoda</taxon>
        <taxon>Crustacea</taxon>
        <taxon>Multicrustacea</taxon>
        <taxon>Malacostraca</taxon>
        <taxon>Eumalacostraca</taxon>
        <taxon>Peracarida</taxon>
        <taxon>Amphipoda</taxon>
        <taxon>Senticaudata</taxon>
        <taxon>Talitrida</taxon>
        <taxon>Talitroidea</taxon>
        <taxon>Hyalellidae</taxon>
        <taxon>Hyalella</taxon>
    </lineage>
</organism>
<sequence>MKHSLHCGSSEAAVDPLCAKYGSNHTTCIPAKNCPADANGGPCAVTEADKAFIVKYHNEYRQKISRGQETRGSPGPQPAGTNLRELTWNDDLARTAQRWAEQPVLGHDCQSELVGYSSVTRCSRIPRYDSVGQNLYLSGSSAKITSANWKAAIDSWIDEVKDVVSTDMTSNGGVIGHYTQVVWSETREVGCGVFSSNKKCTWAGWNNMNCVKYICNYGPAGNMYINGIPQPPYSSKKRCKKLSRKYTGLCAE</sequence>
<dbReference type="AlphaFoldDB" id="A0A979FVI6"/>
<dbReference type="PRINTS" id="PR00837">
    <property type="entry name" value="V5TPXLIKE"/>
</dbReference>
<dbReference type="PANTHER" id="PTHR10334">
    <property type="entry name" value="CYSTEINE-RICH SECRETORY PROTEIN-RELATED"/>
    <property type="match status" value="1"/>
</dbReference>
<dbReference type="PRINTS" id="PR00838">
    <property type="entry name" value="V5ALLERGEN"/>
</dbReference>